<protein>
    <submittedName>
        <fullName evidence="2">Uncharacterized protein</fullName>
    </submittedName>
</protein>
<evidence type="ECO:0000313" key="3">
    <source>
        <dbReference type="Proteomes" id="UP000324222"/>
    </source>
</evidence>
<reference evidence="2 3" key="1">
    <citation type="submission" date="2019-05" db="EMBL/GenBank/DDBJ databases">
        <title>Another draft genome of Portunus trituberculatus and its Hox gene families provides insights of decapod evolution.</title>
        <authorList>
            <person name="Jeong J.-H."/>
            <person name="Song I."/>
            <person name="Kim S."/>
            <person name="Choi T."/>
            <person name="Kim D."/>
            <person name="Ryu S."/>
            <person name="Kim W."/>
        </authorList>
    </citation>
    <scope>NUCLEOTIDE SEQUENCE [LARGE SCALE GENOMIC DNA]</scope>
    <source>
        <tissue evidence="2">Muscle</tissue>
    </source>
</reference>
<dbReference type="EMBL" id="VSRR010038443">
    <property type="protein sequence ID" value="MPC74201.1"/>
    <property type="molecule type" value="Genomic_DNA"/>
</dbReference>
<proteinExistence type="predicted"/>
<name>A0A5B7HMQ4_PORTR</name>
<evidence type="ECO:0000256" key="1">
    <source>
        <dbReference type="SAM" id="MobiDB-lite"/>
    </source>
</evidence>
<evidence type="ECO:0000313" key="2">
    <source>
        <dbReference type="EMBL" id="MPC74201.1"/>
    </source>
</evidence>
<keyword evidence="3" id="KW-1185">Reference proteome</keyword>
<accession>A0A5B7HMQ4</accession>
<feature type="region of interest" description="Disordered" evidence="1">
    <location>
        <begin position="85"/>
        <end position="169"/>
    </location>
</feature>
<comment type="caution">
    <text evidence="2">The sequence shown here is derived from an EMBL/GenBank/DDBJ whole genome shotgun (WGS) entry which is preliminary data.</text>
</comment>
<sequence>MYRQKDGTGATSYASLAARTSVESACPKTTPSATSRSVWAGCPVHLANRFAVLSNDSVESSLRNDENNTDLTKVTHVVDVYLPPVSPKPLKGLTKRHRGSAESIDLAQPKQSKVSPGTRDCESSRNRSAMVAPVVSAQPPVTPSVSDRAYSDDGSHHSPAGRKAARSNDPAHHNSRCLLVVSLFLLSVPFLGGTQHALKLCKKNGRLSLVSGDIVGTRSVWKLFGAAKLGPAAF</sequence>
<gene>
    <name evidence="2" type="ORF">E2C01_068553</name>
</gene>
<dbReference type="AlphaFoldDB" id="A0A5B7HMQ4"/>
<dbReference type="Proteomes" id="UP000324222">
    <property type="component" value="Unassembled WGS sequence"/>
</dbReference>
<organism evidence="2 3">
    <name type="scientific">Portunus trituberculatus</name>
    <name type="common">Swimming crab</name>
    <name type="synonym">Neptunus trituberculatus</name>
    <dbReference type="NCBI Taxonomy" id="210409"/>
    <lineage>
        <taxon>Eukaryota</taxon>
        <taxon>Metazoa</taxon>
        <taxon>Ecdysozoa</taxon>
        <taxon>Arthropoda</taxon>
        <taxon>Crustacea</taxon>
        <taxon>Multicrustacea</taxon>
        <taxon>Malacostraca</taxon>
        <taxon>Eumalacostraca</taxon>
        <taxon>Eucarida</taxon>
        <taxon>Decapoda</taxon>
        <taxon>Pleocyemata</taxon>
        <taxon>Brachyura</taxon>
        <taxon>Eubrachyura</taxon>
        <taxon>Portunoidea</taxon>
        <taxon>Portunidae</taxon>
        <taxon>Portuninae</taxon>
        <taxon>Portunus</taxon>
    </lineage>
</organism>